<evidence type="ECO:0000259" key="4">
    <source>
        <dbReference type="PROSITE" id="PS50305"/>
    </source>
</evidence>
<evidence type="ECO:0000256" key="2">
    <source>
        <dbReference type="ARBA" id="ARBA00023027"/>
    </source>
</evidence>
<dbReference type="InterPro" id="IPR003000">
    <property type="entry name" value="Sirtuin"/>
</dbReference>
<sequence>MLSLLSVSLETIHSLDETTTFLFVCRSPKTGLYANLQQFNLPYPEAIFDLGFFKRRPKAFYTLAQELYPSGRYRPNVTHYFLRMLHEKSLLKRVYTQNIDGLERGTLYSLPLCALVSDLHFCG</sequence>
<dbReference type="InterPro" id="IPR029035">
    <property type="entry name" value="DHS-like_NAD/FAD-binding_dom"/>
</dbReference>
<dbReference type="Gene3D" id="3.40.50.1220">
    <property type="entry name" value="TPP-binding domain"/>
    <property type="match status" value="1"/>
</dbReference>
<dbReference type="SUPFAM" id="SSF52467">
    <property type="entry name" value="DHS-like NAD/FAD-binding domain"/>
    <property type="match status" value="1"/>
</dbReference>
<dbReference type="InterPro" id="IPR050134">
    <property type="entry name" value="NAD-dep_sirtuin_deacylases"/>
</dbReference>
<dbReference type="PANTHER" id="PTHR11085">
    <property type="entry name" value="NAD-DEPENDENT PROTEIN DEACYLASE SIRTUIN-5, MITOCHONDRIAL-RELATED"/>
    <property type="match status" value="1"/>
</dbReference>
<organism evidence="5 6">
    <name type="scientific">Dibothriocephalus latus</name>
    <name type="common">Fish tapeworm</name>
    <name type="synonym">Diphyllobothrium latum</name>
    <dbReference type="NCBI Taxonomy" id="60516"/>
    <lineage>
        <taxon>Eukaryota</taxon>
        <taxon>Metazoa</taxon>
        <taxon>Spiralia</taxon>
        <taxon>Lophotrochozoa</taxon>
        <taxon>Platyhelminthes</taxon>
        <taxon>Cestoda</taxon>
        <taxon>Eucestoda</taxon>
        <taxon>Diphyllobothriidea</taxon>
        <taxon>Diphyllobothriidae</taxon>
        <taxon>Dibothriocephalus</taxon>
    </lineage>
</organism>
<feature type="domain" description="Deacetylase sirtuin-type" evidence="4">
    <location>
        <begin position="1"/>
        <end position="123"/>
    </location>
</feature>
<reference evidence="5 6" key="1">
    <citation type="submission" date="2018-11" db="EMBL/GenBank/DDBJ databases">
        <authorList>
            <consortium name="Pathogen Informatics"/>
        </authorList>
    </citation>
    <scope>NUCLEOTIDE SEQUENCE [LARGE SCALE GENOMIC DNA]</scope>
</reference>
<dbReference type="Pfam" id="PF02146">
    <property type="entry name" value="SIR2"/>
    <property type="match status" value="1"/>
</dbReference>
<dbReference type="EMBL" id="UYRU01099436">
    <property type="protein sequence ID" value="VDN40730.1"/>
    <property type="molecule type" value="Genomic_DNA"/>
</dbReference>
<dbReference type="PROSITE" id="PS50305">
    <property type="entry name" value="SIRTUIN"/>
    <property type="match status" value="1"/>
</dbReference>
<accession>A0A3P7NK28</accession>
<dbReference type="GO" id="GO:0070403">
    <property type="term" value="F:NAD+ binding"/>
    <property type="evidence" value="ECO:0007669"/>
    <property type="project" value="InterPro"/>
</dbReference>
<dbReference type="PANTHER" id="PTHR11085:SF5">
    <property type="entry name" value="NAD-DEPENDENT PROTEIN DEACETYLASE SIRTUIN-3, MITOCHONDRIAL"/>
    <property type="match status" value="1"/>
</dbReference>
<dbReference type="GO" id="GO:0017136">
    <property type="term" value="F:histone deacetylase activity, NAD-dependent"/>
    <property type="evidence" value="ECO:0007669"/>
    <property type="project" value="TreeGrafter"/>
</dbReference>
<dbReference type="InterPro" id="IPR026590">
    <property type="entry name" value="Ssirtuin_cat_dom"/>
</dbReference>
<dbReference type="Proteomes" id="UP000281553">
    <property type="component" value="Unassembled WGS sequence"/>
</dbReference>
<keyword evidence="6" id="KW-1185">Reference proteome</keyword>
<dbReference type="GO" id="GO:0005634">
    <property type="term" value="C:nucleus"/>
    <property type="evidence" value="ECO:0007669"/>
    <property type="project" value="TreeGrafter"/>
</dbReference>
<protein>
    <recommendedName>
        <fullName evidence="4">Deacetylase sirtuin-type domain-containing protein</fullName>
    </recommendedName>
</protein>
<evidence type="ECO:0000313" key="5">
    <source>
        <dbReference type="EMBL" id="VDN40730.1"/>
    </source>
</evidence>
<evidence type="ECO:0000313" key="6">
    <source>
        <dbReference type="Proteomes" id="UP000281553"/>
    </source>
</evidence>
<comment type="caution">
    <text evidence="3">Lacks conserved residue(s) required for the propagation of feature annotation.</text>
</comment>
<keyword evidence="1" id="KW-0808">Transferase</keyword>
<gene>
    <name evidence="5" type="ORF">DILT_LOCUS18327</name>
</gene>
<proteinExistence type="predicted"/>
<dbReference type="Gene3D" id="3.30.1600.10">
    <property type="entry name" value="SIR2/SIRT2 'Small Domain"/>
    <property type="match status" value="1"/>
</dbReference>
<dbReference type="OrthoDB" id="420264at2759"/>
<dbReference type="AlphaFoldDB" id="A0A3P7NK28"/>
<dbReference type="InterPro" id="IPR026591">
    <property type="entry name" value="Sirtuin_cat_small_dom_sf"/>
</dbReference>
<evidence type="ECO:0000256" key="1">
    <source>
        <dbReference type="ARBA" id="ARBA00022679"/>
    </source>
</evidence>
<keyword evidence="2" id="KW-0520">NAD</keyword>
<evidence type="ECO:0000256" key="3">
    <source>
        <dbReference type="PROSITE-ProRule" id="PRU00236"/>
    </source>
</evidence>
<name>A0A3P7NK28_DIBLA</name>